<dbReference type="Proteomes" id="UP000608024">
    <property type="component" value="Unassembled WGS sequence"/>
</dbReference>
<feature type="compositionally biased region" description="Basic and acidic residues" evidence="1">
    <location>
        <begin position="1"/>
        <end position="15"/>
    </location>
</feature>
<dbReference type="AlphaFoldDB" id="A0A919DVB9"/>
<protein>
    <submittedName>
        <fullName evidence="2">Uncharacterized protein</fullName>
    </submittedName>
</protein>
<reference evidence="2" key="1">
    <citation type="journal article" date="2014" name="Int. J. Syst. Evol. Microbiol.">
        <title>Complete genome sequence of Corynebacterium casei LMG S-19264T (=DSM 44701T), isolated from a smear-ripened cheese.</title>
        <authorList>
            <consortium name="US DOE Joint Genome Institute (JGI-PGF)"/>
            <person name="Walter F."/>
            <person name="Albersmeier A."/>
            <person name="Kalinowski J."/>
            <person name="Ruckert C."/>
        </authorList>
    </citation>
    <scope>NUCLEOTIDE SEQUENCE</scope>
    <source>
        <strain evidence="2">JCM 4784</strain>
    </source>
</reference>
<feature type="compositionally biased region" description="Low complexity" evidence="1">
    <location>
        <begin position="16"/>
        <end position="28"/>
    </location>
</feature>
<evidence type="ECO:0000313" key="2">
    <source>
        <dbReference type="EMBL" id="GHE82796.1"/>
    </source>
</evidence>
<dbReference type="EMBL" id="BNBT01000125">
    <property type="protein sequence ID" value="GHE82796.1"/>
    <property type="molecule type" value="Genomic_DNA"/>
</dbReference>
<reference evidence="2" key="2">
    <citation type="submission" date="2020-09" db="EMBL/GenBank/DDBJ databases">
        <authorList>
            <person name="Sun Q."/>
            <person name="Ohkuma M."/>
        </authorList>
    </citation>
    <scope>NUCLEOTIDE SEQUENCE</scope>
    <source>
        <strain evidence="2">JCM 4784</strain>
    </source>
</reference>
<feature type="region of interest" description="Disordered" evidence="1">
    <location>
        <begin position="1"/>
        <end position="70"/>
    </location>
</feature>
<accession>A0A919DVB9</accession>
<organism evidence="2 3">
    <name type="scientific">Streptomyces longispororuber</name>
    <dbReference type="NCBI Taxonomy" id="68230"/>
    <lineage>
        <taxon>Bacteria</taxon>
        <taxon>Bacillati</taxon>
        <taxon>Actinomycetota</taxon>
        <taxon>Actinomycetes</taxon>
        <taxon>Kitasatosporales</taxon>
        <taxon>Streptomycetaceae</taxon>
        <taxon>Streptomyces</taxon>
    </lineage>
</organism>
<proteinExistence type="predicted"/>
<evidence type="ECO:0000313" key="3">
    <source>
        <dbReference type="Proteomes" id="UP000608024"/>
    </source>
</evidence>
<comment type="caution">
    <text evidence="2">The sequence shown here is derived from an EMBL/GenBank/DDBJ whole genome shotgun (WGS) entry which is preliminary data.</text>
</comment>
<keyword evidence="3" id="KW-1185">Reference proteome</keyword>
<feature type="compositionally biased region" description="Gly residues" evidence="1">
    <location>
        <begin position="48"/>
        <end position="70"/>
    </location>
</feature>
<evidence type="ECO:0000256" key="1">
    <source>
        <dbReference type="SAM" id="MobiDB-lite"/>
    </source>
</evidence>
<gene>
    <name evidence="2" type="ORF">GCM10018785_58530</name>
</gene>
<name>A0A919DVB9_9ACTN</name>
<sequence>MPARGHSDSQAERLLADAPAPDSLAAGAVNQHADPPTDLVAFASSGFGPRGPGRGCVPGAAGAGRGVSGC</sequence>